<dbReference type="EMBL" id="CP038267">
    <property type="protein sequence ID" value="QBR94027.1"/>
    <property type="molecule type" value="Genomic_DNA"/>
</dbReference>
<dbReference type="OrthoDB" id="3825761at2"/>
<protein>
    <submittedName>
        <fullName evidence="2">Uncharacterized protein</fullName>
    </submittedName>
</protein>
<feature type="transmembrane region" description="Helical" evidence="1">
    <location>
        <begin position="154"/>
        <end position="173"/>
    </location>
</feature>
<proteinExistence type="predicted"/>
<sequence>MRHRPHVALGAAAGLAWAGALRGWMVLLVGADASQVSWRTPALVLLPGAAVGGLLGRAASIRASGRRPPRVLVLSPALFAVALLDPAIARSLVTDGQGSGALVVVVTAVAGGHALSCRGWPRTRIASATVAGLGVATMTGMGAMAGPLTSARGAATALLGGSLMAVLCVASALPHAAEVEPGVPDEVVTR</sequence>
<evidence type="ECO:0000313" key="3">
    <source>
        <dbReference type="Proteomes" id="UP000294894"/>
    </source>
</evidence>
<dbReference type="RefSeq" id="WP_135080035.1">
    <property type="nucleotide sequence ID" value="NZ_CP038267.1"/>
</dbReference>
<dbReference type="KEGG" id="noy:EXE57_18375"/>
<reference evidence="2 3" key="1">
    <citation type="submission" date="2019-03" db="EMBL/GenBank/DDBJ databases">
        <title>Three New Species of Nocardioides, Nocardioides euryhalodurans sp. nov., Nocardioides seonyuensis sp. nov. and Nocardioides eburneoflavus sp. nov., Iolated from Soil.</title>
        <authorList>
            <person name="Roh S.G."/>
            <person name="Lee C."/>
            <person name="Kim M.-K."/>
            <person name="Kim S.B."/>
        </authorList>
    </citation>
    <scope>NUCLEOTIDE SEQUENCE [LARGE SCALE GENOMIC DNA]</scope>
    <source>
        <strain evidence="2 3">MMS17-SY117</strain>
    </source>
</reference>
<feature type="transmembrane region" description="Helical" evidence="1">
    <location>
        <begin position="128"/>
        <end position="148"/>
    </location>
</feature>
<keyword evidence="1" id="KW-1133">Transmembrane helix</keyword>
<accession>A0A4P7GQB8</accession>
<feature type="transmembrane region" description="Helical" evidence="1">
    <location>
        <begin position="99"/>
        <end position="116"/>
    </location>
</feature>
<evidence type="ECO:0000256" key="1">
    <source>
        <dbReference type="SAM" id="Phobius"/>
    </source>
</evidence>
<keyword evidence="3" id="KW-1185">Reference proteome</keyword>
<keyword evidence="1" id="KW-0472">Membrane</keyword>
<feature type="transmembrane region" description="Helical" evidence="1">
    <location>
        <begin position="38"/>
        <end position="59"/>
    </location>
</feature>
<name>A0A4P7GQB8_9ACTN</name>
<keyword evidence="1" id="KW-0812">Transmembrane</keyword>
<evidence type="ECO:0000313" key="2">
    <source>
        <dbReference type="EMBL" id="QBR94027.1"/>
    </source>
</evidence>
<gene>
    <name evidence="2" type="ORF">EXE57_18375</name>
</gene>
<dbReference type="Proteomes" id="UP000294894">
    <property type="component" value="Chromosome"/>
</dbReference>
<feature type="transmembrane region" description="Helical" evidence="1">
    <location>
        <begin position="71"/>
        <end position="93"/>
    </location>
</feature>
<organism evidence="2 3">
    <name type="scientific">Nocardioides euryhalodurans</name>
    <dbReference type="NCBI Taxonomy" id="2518370"/>
    <lineage>
        <taxon>Bacteria</taxon>
        <taxon>Bacillati</taxon>
        <taxon>Actinomycetota</taxon>
        <taxon>Actinomycetes</taxon>
        <taxon>Propionibacteriales</taxon>
        <taxon>Nocardioidaceae</taxon>
        <taxon>Nocardioides</taxon>
    </lineage>
</organism>
<dbReference type="AlphaFoldDB" id="A0A4P7GQB8"/>